<accession>A0A1J9RSI9</accession>
<protein>
    <submittedName>
        <fullName evidence="2">Uncharacterized protein</fullName>
    </submittedName>
</protein>
<sequence length="287" mass="32029">MSGRSSAMSGSSSGSSALKPAPLAPSATPPPAVDVAMADAAPASDAPPHEPLPSALHRLPPELRERIYEHALRSHTTIWWPPATSSLPGIATQLLTTSRTIYQEAAPILYAANRLMFTHPSDANMFAHIFSLQHARLVTSVCLRIRDRDVRLWSAYLSSTSPSRSLAADFPRLKSLWVFYRSNFWSPRAIDIIESFYRWLDDPALREICLNLEERVPAGVDVKLVCVHRVPREHINTLTHNLPNEFQINKGGSGEARTAFRPYDQRMEKSIQVALELTPVEPQMIYN</sequence>
<dbReference type="RefSeq" id="XP_020127104.1">
    <property type="nucleotide sequence ID" value="XM_020277343.1"/>
</dbReference>
<feature type="compositionally biased region" description="Low complexity" evidence="1">
    <location>
        <begin position="1"/>
        <end position="26"/>
    </location>
</feature>
<evidence type="ECO:0000256" key="1">
    <source>
        <dbReference type="SAM" id="MobiDB-lite"/>
    </source>
</evidence>
<dbReference type="EMBL" id="MNUE01000055">
    <property type="protein sequence ID" value="OJD30844.1"/>
    <property type="molecule type" value="Genomic_DNA"/>
</dbReference>
<dbReference type="GeneID" id="31017604"/>
<dbReference type="AlphaFoldDB" id="A0A1J9RSI9"/>
<proteinExistence type="predicted"/>
<dbReference type="OrthoDB" id="62952at2759"/>
<organism evidence="2 3">
    <name type="scientific">Diplodia corticola</name>
    <dbReference type="NCBI Taxonomy" id="236234"/>
    <lineage>
        <taxon>Eukaryota</taxon>
        <taxon>Fungi</taxon>
        <taxon>Dikarya</taxon>
        <taxon>Ascomycota</taxon>
        <taxon>Pezizomycotina</taxon>
        <taxon>Dothideomycetes</taxon>
        <taxon>Dothideomycetes incertae sedis</taxon>
        <taxon>Botryosphaeriales</taxon>
        <taxon>Botryosphaeriaceae</taxon>
        <taxon>Diplodia</taxon>
    </lineage>
</organism>
<feature type="region of interest" description="Disordered" evidence="1">
    <location>
        <begin position="1"/>
        <end position="56"/>
    </location>
</feature>
<reference evidence="2 3" key="1">
    <citation type="submission" date="2016-10" db="EMBL/GenBank/DDBJ databases">
        <title>Proteomics and genomics reveal pathogen-plant mechanisms compatible with a hemibiotrophic lifestyle of Diplodia corticola.</title>
        <authorList>
            <person name="Fernandes I."/>
            <person name="De Jonge R."/>
            <person name="Van De Peer Y."/>
            <person name="Devreese B."/>
            <person name="Alves A."/>
            <person name="Esteves A.C."/>
        </authorList>
    </citation>
    <scope>NUCLEOTIDE SEQUENCE [LARGE SCALE GENOMIC DNA]</scope>
    <source>
        <strain evidence="2 3">CBS 112549</strain>
    </source>
</reference>
<keyword evidence="3" id="KW-1185">Reference proteome</keyword>
<dbReference type="Proteomes" id="UP000183809">
    <property type="component" value="Unassembled WGS sequence"/>
</dbReference>
<feature type="compositionally biased region" description="Low complexity" evidence="1">
    <location>
        <begin position="33"/>
        <end position="46"/>
    </location>
</feature>
<evidence type="ECO:0000313" key="3">
    <source>
        <dbReference type="Proteomes" id="UP000183809"/>
    </source>
</evidence>
<gene>
    <name evidence="2" type="ORF">BKCO1_5500050</name>
</gene>
<comment type="caution">
    <text evidence="2">The sequence shown here is derived from an EMBL/GenBank/DDBJ whole genome shotgun (WGS) entry which is preliminary data.</text>
</comment>
<dbReference type="PANTHER" id="PTHR42085">
    <property type="entry name" value="F-BOX DOMAIN-CONTAINING PROTEIN"/>
    <property type="match status" value="1"/>
</dbReference>
<evidence type="ECO:0000313" key="2">
    <source>
        <dbReference type="EMBL" id="OJD30844.1"/>
    </source>
</evidence>
<dbReference type="PANTHER" id="PTHR42085:SF1">
    <property type="entry name" value="F-BOX DOMAIN-CONTAINING PROTEIN"/>
    <property type="match status" value="1"/>
</dbReference>
<name>A0A1J9RSI9_9PEZI</name>
<dbReference type="InterPro" id="IPR038883">
    <property type="entry name" value="AN11006-like"/>
</dbReference>